<feature type="transmembrane region" description="Helical" evidence="1">
    <location>
        <begin position="84"/>
        <end position="106"/>
    </location>
</feature>
<evidence type="ECO:0000313" key="3">
    <source>
        <dbReference type="Proteomes" id="UP001146468"/>
    </source>
</evidence>
<sequence>MDGTIWELFLFIGLVLIMVIVWYYYITAVRMVPKSEEWYDDAKSDVDGLDGAMFMIPYGSLIFGGGGMVGLVAMANLPETAETVLAIPLIATMLIGVVGITGAVGIPLPWPFVPRWVADIRKAKRARMLERWRSKRAERKQKKSQDTT</sequence>
<keyword evidence="1" id="KW-0812">Transmembrane</keyword>
<keyword evidence="3" id="KW-1185">Reference proteome</keyword>
<reference evidence="2" key="1">
    <citation type="submission" date="2022-02" db="EMBL/GenBank/DDBJ databases">
        <title>Corynebacterium sp. from urogenital microbiome.</title>
        <authorList>
            <person name="Cappelli E.A."/>
            <person name="Ribeiro T.G."/>
            <person name="Peixe L."/>
        </authorList>
    </citation>
    <scope>NUCLEOTIDE SEQUENCE</scope>
    <source>
        <strain evidence="2">C8Ua_172</strain>
    </source>
</reference>
<gene>
    <name evidence="2" type="ORF">L8U60_00225</name>
</gene>
<evidence type="ECO:0000313" key="2">
    <source>
        <dbReference type="EMBL" id="MCZ9292911.1"/>
    </source>
</evidence>
<organism evidence="2 3">
    <name type="scientific">Corynebacterium meitnerae</name>
    <dbReference type="NCBI Taxonomy" id="2913498"/>
    <lineage>
        <taxon>Bacteria</taxon>
        <taxon>Bacillati</taxon>
        <taxon>Actinomycetota</taxon>
        <taxon>Actinomycetes</taxon>
        <taxon>Mycobacteriales</taxon>
        <taxon>Corynebacteriaceae</taxon>
        <taxon>Corynebacterium</taxon>
    </lineage>
</organism>
<accession>A0A9X3RJ88</accession>
<comment type="caution">
    <text evidence="2">The sequence shown here is derived from an EMBL/GenBank/DDBJ whole genome shotgun (WGS) entry which is preliminary data.</text>
</comment>
<keyword evidence="1" id="KW-0472">Membrane</keyword>
<dbReference type="RefSeq" id="WP_269964382.1">
    <property type="nucleotide sequence ID" value="NZ_JAKMUS010000001.1"/>
</dbReference>
<evidence type="ECO:0000256" key="1">
    <source>
        <dbReference type="SAM" id="Phobius"/>
    </source>
</evidence>
<feature type="transmembrane region" description="Helical" evidence="1">
    <location>
        <begin position="55"/>
        <end position="77"/>
    </location>
</feature>
<feature type="transmembrane region" description="Helical" evidence="1">
    <location>
        <begin position="7"/>
        <end position="26"/>
    </location>
</feature>
<dbReference type="EMBL" id="JAKMUS010000001">
    <property type="protein sequence ID" value="MCZ9292911.1"/>
    <property type="molecule type" value="Genomic_DNA"/>
</dbReference>
<protein>
    <submittedName>
        <fullName evidence="2">Uncharacterized protein</fullName>
    </submittedName>
</protein>
<keyword evidence="1" id="KW-1133">Transmembrane helix</keyword>
<dbReference type="AlphaFoldDB" id="A0A9X3RJ88"/>
<dbReference type="Proteomes" id="UP001146468">
    <property type="component" value="Unassembled WGS sequence"/>
</dbReference>
<name>A0A9X3RJ88_9CORY</name>
<proteinExistence type="predicted"/>